<keyword evidence="6" id="KW-1015">Disulfide bond</keyword>
<keyword evidence="3 10" id="KW-0732">Signal</keyword>
<dbReference type="SUPFAM" id="SSF69000">
    <property type="entry name" value="FAD-dependent thiol oxidase"/>
    <property type="match status" value="1"/>
</dbReference>
<dbReference type="PROSITE" id="PS51352">
    <property type="entry name" value="THIOREDOXIN_2"/>
    <property type="match status" value="1"/>
</dbReference>
<reference evidence="13 14" key="1">
    <citation type="submission" date="2024-02" db="EMBL/GenBank/DDBJ databases">
        <authorList>
            <person name="Chen Y."/>
            <person name="Shah S."/>
            <person name="Dougan E. K."/>
            <person name="Thang M."/>
            <person name="Chan C."/>
        </authorList>
    </citation>
    <scope>NUCLEOTIDE SEQUENCE [LARGE SCALE GENOMIC DNA]</scope>
</reference>
<dbReference type="InterPro" id="IPR039798">
    <property type="entry name" value="Sulfhydryl_oxidase"/>
</dbReference>
<name>A0ABP0S7V6_9DINO</name>
<evidence type="ECO:0000256" key="5">
    <source>
        <dbReference type="ARBA" id="ARBA00023002"/>
    </source>
</evidence>
<dbReference type="EC" id="1.8.3.2" evidence="8"/>
<evidence type="ECO:0000259" key="12">
    <source>
        <dbReference type="PROSITE" id="PS51352"/>
    </source>
</evidence>
<feature type="compositionally biased region" description="Basic and acidic residues" evidence="9">
    <location>
        <begin position="707"/>
        <end position="726"/>
    </location>
</feature>
<comment type="cofactor">
    <cofactor evidence="1 8">
        <name>FAD</name>
        <dbReference type="ChEBI" id="CHEBI:57692"/>
    </cofactor>
</comment>
<dbReference type="InterPro" id="IPR017905">
    <property type="entry name" value="ERV/ALR_sulphydryl_oxidase"/>
</dbReference>
<evidence type="ECO:0000256" key="6">
    <source>
        <dbReference type="ARBA" id="ARBA00023157"/>
    </source>
</evidence>
<dbReference type="PROSITE" id="PS51324">
    <property type="entry name" value="ERV_ALR"/>
    <property type="match status" value="1"/>
</dbReference>
<evidence type="ECO:0000256" key="4">
    <source>
        <dbReference type="ARBA" id="ARBA00022827"/>
    </source>
</evidence>
<proteinExistence type="predicted"/>
<evidence type="ECO:0000256" key="1">
    <source>
        <dbReference type="ARBA" id="ARBA00001974"/>
    </source>
</evidence>
<dbReference type="InterPro" id="IPR013766">
    <property type="entry name" value="Thioredoxin_domain"/>
</dbReference>
<feature type="domain" description="ERV/ALR sulfhydryl oxidase" evidence="11">
    <location>
        <begin position="375"/>
        <end position="507"/>
    </location>
</feature>
<gene>
    <name evidence="13" type="ORF">CCMP2556_LOCUS50531</name>
</gene>
<keyword evidence="7" id="KW-0325">Glycoprotein</keyword>
<evidence type="ECO:0000256" key="3">
    <source>
        <dbReference type="ARBA" id="ARBA00022729"/>
    </source>
</evidence>
<keyword evidence="5 8" id="KW-0560">Oxidoreductase</keyword>
<evidence type="ECO:0000259" key="11">
    <source>
        <dbReference type="PROSITE" id="PS51324"/>
    </source>
</evidence>
<keyword evidence="2 8" id="KW-0285">Flavoprotein</keyword>
<keyword evidence="4 8" id="KW-0274">FAD</keyword>
<feature type="signal peptide" evidence="10">
    <location>
        <begin position="1"/>
        <end position="16"/>
    </location>
</feature>
<dbReference type="SUPFAM" id="SSF52833">
    <property type="entry name" value="Thioredoxin-like"/>
    <property type="match status" value="1"/>
</dbReference>
<sequence>MIRLAWAWPALPILLAADEELPQLPWSPEPPRYRVPVKSLLTKQTLSLYPSDSPVDVDVGDTFLQRLNAKEKGRSKWTILEIYDYTCPHCWYAVPVYTHVAEAYSGTPVQFTSINCHMRYSMEICFLLNSIAHIKDFPSFVACPPGVEVDAGAELQQLTQAAQRLASRLPAQNPTRKTLLKLARCRHKFIEDSVAGKEDPFLSAKQLANWVKRVTGHEATNWKDVRIGADFHRKRPVSAIAPPGQPGWLRDNKDGRPGVSRYIPGERWYDALMGFVALIYQGYQPSKHQATVEVTRYLSMAFPIKGKAIAELADQLERHGRQVLPDGAQKIIASWSIDVGLGDPDDDAGDESYEEHQHGLIHRTVGDPDGKTLQSLTCPTSSTCNLWNLLHVTLSAVAARGFSKRSLMSDGSVLSNGVRGGIALPLQSPEIGIREAQAFVRTFVDNFLTCKECRQRFLWDYDQCNYGRCRFQDWRDLPLWLWRVHNAVNLHVAGKHESSPDRRWPMYQDCPSCWREDLVMGTPRALSVSPVDVYKEEHRSESRWSTEELDMPFDTKAVFWHLISTFLGVRRIVFDVADFSGEEKEEVRHMLHLQGISLEPRVSGSITGAPQGPPEERLQTLDVRCLRSPWIECWCQGQTLRALRNLLLCRSESAHSASQIFLALLAMATGVALVICYFGQDSEGNLEDGEMERDLGREARAPMFRQRSGDRSGGEHEMEEAKEIAKEPSPVQEPEAADAAE</sequence>
<feature type="region of interest" description="Disordered" evidence="9">
    <location>
        <begin position="694"/>
        <end position="741"/>
    </location>
</feature>
<accession>A0ABP0S7V6</accession>
<feature type="domain" description="Thioredoxin" evidence="12">
    <location>
        <begin position="10"/>
        <end position="274"/>
    </location>
</feature>
<evidence type="ECO:0000256" key="2">
    <source>
        <dbReference type="ARBA" id="ARBA00022630"/>
    </source>
</evidence>
<dbReference type="PANTHER" id="PTHR22897">
    <property type="entry name" value="QUIESCIN Q6-RELATED SULFHYDRYL OXIDASE"/>
    <property type="match status" value="1"/>
</dbReference>
<dbReference type="Gene3D" id="1.20.120.310">
    <property type="entry name" value="ERV/ALR sulfhydryl oxidase domain"/>
    <property type="match status" value="1"/>
</dbReference>
<protein>
    <recommendedName>
        <fullName evidence="8">Sulfhydryl oxidase</fullName>
        <ecNumber evidence="8">1.8.3.2</ecNumber>
    </recommendedName>
</protein>
<evidence type="ECO:0000256" key="10">
    <source>
        <dbReference type="SAM" id="SignalP"/>
    </source>
</evidence>
<evidence type="ECO:0000256" key="9">
    <source>
        <dbReference type="SAM" id="MobiDB-lite"/>
    </source>
</evidence>
<feature type="chain" id="PRO_5046656008" description="Sulfhydryl oxidase" evidence="10">
    <location>
        <begin position="17"/>
        <end position="741"/>
    </location>
</feature>
<dbReference type="InterPro" id="IPR036774">
    <property type="entry name" value="ERV/ALR_sulphydryl_oxid_sf"/>
</dbReference>
<dbReference type="PANTHER" id="PTHR22897:SF8">
    <property type="entry name" value="SULFHYDRYL OXIDASE"/>
    <property type="match status" value="1"/>
</dbReference>
<dbReference type="Pfam" id="PF04777">
    <property type="entry name" value="Evr1_Alr"/>
    <property type="match status" value="1"/>
</dbReference>
<comment type="catalytic activity">
    <reaction evidence="8">
        <text>2 R'C(R)SH + O2 = R'C(R)S-S(R)CR' + H2O2</text>
        <dbReference type="Rhea" id="RHEA:17357"/>
        <dbReference type="ChEBI" id="CHEBI:15379"/>
        <dbReference type="ChEBI" id="CHEBI:16240"/>
        <dbReference type="ChEBI" id="CHEBI:16520"/>
        <dbReference type="ChEBI" id="CHEBI:17412"/>
        <dbReference type="EC" id="1.8.3.2"/>
    </reaction>
</comment>
<evidence type="ECO:0000313" key="13">
    <source>
        <dbReference type="EMBL" id="CAK9108447.1"/>
    </source>
</evidence>
<dbReference type="InterPro" id="IPR036249">
    <property type="entry name" value="Thioredoxin-like_sf"/>
</dbReference>
<organism evidence="13 14">
    <name type="scientific">Durusdinium trenchii</name>
    <dbReference type="NCBI Taxonomy" id="1381693"/>
    <lineage>
        <taxon>Eukaryota</taxon>
        <taxon>Sar</taxon>
        <taxon>Alveolata</taxon>
        <taxon>Dinophyceae</taxon>
        <taxon>Suessiales</taxon>
        <taxon>Symbiodiniaceae</taxon>
        <taxon>Durusdinium</taxon>
    </lineage>
</organism>
<dbReference type="EMBL" id="CAXAMN010027106">
    <property type="protein sequence ID" value="CAK9108447.1"/>
    <property type="molecule type" value="Genomic_DNA"/>
</dbReference>
<dbReference type="Gene3D" id="3.40.30.10">
    <property type="entry name" value="Glutaredoxin"/>
    <property type="match status" value="1"/>
</dbReference>
<evidence type="ECO:0000313" key="14">
    <source>
        <dbReference type="Proteomes" id="UP001642484"/>
    </source>
</evidence>
<comment type="caution">
    <text evidence="13">The sequence shown here is derived from an EMBL/GenBank/DDBJ whole genome shotgun (WGS) entry which is preliminary data.</text>
</comment>
<dbReference type="Proteomes" id="UP001642484">
    <property type="component" value="Unassembled WGS sequence"/>
</dbReference>
<evidence type="ECO:0000256" key="8">
    <source>
        <dbReference type="RuleBase" id="RU371123"/>
    </source>
</evidence>
<evidence type="ECO:0000256" key="7">
    <source>
        <dbReference type="ARBA" id="ARBA00023180"/>
    </source>
</evidence>
<keyword evidence="14" id="KW-1185">Reference proteome</keyword>